<dbReference type="Gene3D" id="1.10.443.10">
    <property type="entry name" value="Intergrase catalytic core"/>
    <property type="match status" value="1"/>
</dbReference>
<dbReference type="InterPro" id="IPR004107">
    <property type="entry name" value="Integrase_SAM-like_N"/>
</dbReference>
<evidence type="ECO:0000256" key="2">
    <source>
        <dbReference type="ARBA" id="ARBA00023125"/>
    </source>
</evidence>
<gene>
    <name evidence="7" type="ORF">HHL27_15620</name>
</gene>
<reference evidence="7 8" key="1">
    <citation type="submission" date="2020-04" db="EMBL/GenBank/DDBJ databases">
        <title>Novosphingobium sp. TW-4 isolated from soil.</title>
        <authorList>
            <person name="Dahal R.H."/>
            <person name="Chaudhary D.K."/>
        </authorList>
    </citation>
    <scope>NUCLEOTIDE SEQUENCE [LARGE SCALE GENOMIC DNA]</scope>
    <source>
        <strain evidence="7 8">TW-4</strain>
    </source>
</reference>
<dbReference type="InterPro" id="IPR002104">
    <property type="entry name" value="Integrase_catalytic"/>
</dbReference>
<evidence type="ECO:0000256" key="4">
    <source>
        <dbReference type="PROSITE-ProRule" id="PRU01248"/>
    </source>
</evidence>
<dbReference type="SUPFAM" id="SSF47823">
    <property type="entry name" value="lambda integrase-like, N-terminal domain"/>
    <property type="match status" value="1"/>
</dbReference>
<comment type="caution">
    <text evidence="7">The sequence shown here is derived from an EMBL/GenBank/DDBJ whole genome shotgun (WGS) entry which is preliminary data.</text>
</comment>
<dbReference type="Gene3D" id="1.10.150.130">
    <property type="match status" value="1"/>
</dbReference>
<accession>A0A7Y0BR84</accession>
<dbReference type="Pfam" id="PF00589">
    <property type="entry name" value="Phage_integrase"/>
    <property type="match status" value="1"/>
</dbReference>
<organism evidence="7 8">
    <name type="scientific">Novosphingobium olei</name>
    <dbReference type="NCBI Taxonomy" id="2728851"/>
    <lineage>
        <taxon>Bacteria</taxon>
        <taxon>Pseudomonadati</taxon>
        <taxon>Pseudomonadota</taxon>
        <taxon>Alphaproteobacteria</taxon>
        <taxon>Sphingomonadales</taxon>
        <taxon>Sphingomonadaceae</taxon>
        <taxon>Novosphingobium</taxon>
    </lineage>
</organism>
<keyword evidence="2 4" id="KW-0238">DNA-binding</keyword>
<dbReference type="GO" id="GO:0015074">
    <property type="term" value="P:DNA integration"/>
    <property type="evidence" value="ECO:0007669"/>
    <property type="project" value="UniProtKB-KW"/>
</dbReference>
<dbReference type="SUPFAM" id="SSF56349">
    <property type="entry name" value="DNA breaking-rejoining enzymes"/>
    <property type="match status" value="1"/>
</dbReference>
<sequence length="341" mass="36501">MNAVEDAAAATGRVAGTTAAATTSTALVQPGGLVDEIAAARSYRQKAKAANTLRAYASDWNQFEAWCNERSLEPLPARPEAVATWLAALAMAGKADSTITRHAAAIAWYHRRAGEVAPQHRDPRGVIADTLAGIRREQRSRPSARKAAITAAQLKAMIAEAEGEGTRAIRDRAILALGLAAALRRSELVALQVADVAEVNEGLKLTIRHSKTDQEGAGQVIAVPTGKELRPVKRLEDWLAVRGRAAGPLFLQIDPQGQLTRNAMSDRSVARLIQRYGAKIGLDPETVGGHSLRAGFLTEAARSKASLAKMQEVSRQKKLEVLLGYVRSVALFEDHAGEGFL</sequence>
<keyword evidence="3" id="KW-0233">DNA recombination</keyword>
<dbReference type="InterPro" id="IPR011010">
    <property type="entry name" value="DNA_brk_join_enz"/>
</dbReference>
<evidence type="ECO:0000313" key="7">
    <source>
        <dbReference type="EMBL" id="NML95102.1"/>
    </source>
</evidence>
<proteinExistence type="predicted"/>
<dbReference type="PANTHER" id="PTHR34605:SF3">
    <property type="entry name" value="P CELL-TYPE AGGLUTINATION PROTEIN MAP4-LIKE-RELATED"/>
    <property type="match status" value="1"/>
</dbReference>
<protein>
    <submittedName>
        <fullName evidence="7">Tyrosine-type recombinase/integrase</fullName>
    </submittedName>
</protein>
<dbReference type="Pfam" id="PF02899">
    <property type="entry name" value="Phage_int_SAM_1"/>
    <property type="match status" value="1"/>
</dbReference>
<dbReference type="InterPro" id="IPR010998">
    <property type="entry name" value="Integrase_recombinase_N"/>
</dbReference>
<dbReference type="Proteomes" id="UP000583556">
    <property type="component" value="Unassembled WGS sequence"/>
</dbReference>
<dbReference type="AlphaFoldDB" id="A0A7Y0BR84"/>
<dbReference type="EMBL" id="JABBGM010000007">
    <property type="protein sequence ID" value="NML95102.1"/>
    <property type="molecule type" value="Genomic_DNA"/>
</dbReference>
<feature type="domain" description="Tyr recombinase" evidence="5">
    <location>
        <begin position="144"/>
        <end position="341"/>
    </location>
</feature>
<dbReference type="InterPro" id="IPR044068">
    <property type="entry name" value="CB"/>
</dbReference>
<dbReference type="RefSeq" id="WP_169494317.1">
    <property type="nucleotide sequence ID" value="NZ_JABBGM010000007.1"/>
</dbReference>
<evidence type="ECO:0000259" key="5">
    <source>
        <dbReference type="PROSITE" id="PS51898"/>
    </source>
</evidence>
<evidence type="ECO:0000313" key="8">
    <source>
        <dbReference type="Proteomes" id="UP000583556"/>
    </source>
</evidence>
<dbReference type="InterPro" id="IPR013762">
    <property type="entry name" value="Integrase-like_cat_sf"/>
</dbReference>
<dbReference type="InterPro" id="IPR052925">
    <property type="entry name" value="Phage_Integrase-like_Recomb"/>
</dbReference>
<feature type="domain" description="Core-binding (CB)" evidence="6">
    <location>
        <begin position="28"/>
        <end position="114"/>
    </location>
</feature>
<evidence type="ECO:0000256" key="1">
    <source>
        <dbReference type="ARBA" id="ARBA00022908"/>
    </source>
</evidence>
<name>A0A7Y0BR84_9SPHN</name>
<evidence type="ECO:0000256" key="3">
    <source>
        <dbReference type="ARBA" id="ARBA00023172"/>
    </source>
</evidence>
<dbReference type="GO" id="GO:0003677">
    <property type="term" value="F:DNA binding"/>
    <property type="evidence" value="ECO:0007669"/>
    <property type="project" value="UniProtKB-UniRule"/>
</dbReference>
<evidence type="ECO:0000259" key="6">
    <source>
        <dbReference type="PROSITE" id="PS51900"/>
    </source>
</evidence>
<dbReference type="PROSITE" id="PS51900">
    <property type="entry name" value="CB"/>
    <property type="match status" value="1"/>
</dbReference>
<keyword evidence="1" id="KW-0229">DNA integration</keyword>
<dbReference type="GO" id="GO:0006310">
    <property type="term" value="P:DNA recombination"/>
    <property type="evidence" value="ECO:0007669"/>
    <property type="project" value="UniProtKB-KW"/>
</dbReference>
<keyword evidence="8" id="KW-1185">Reference proteome</keyword>
<dbReference type="PANTHER" id="PTHR34605">
    <property type="entry name" value="PHAGE_INTEGRASE DOMAIN-CONTAINING PROTEIN"/>
    <property type="match status" value="1"/>
</dbReference>
<dbReference type="PROSITE" id="PS51898">
    <property type="entry name" value="TYR_RECOMBINASE"/>
    <property type="match status" value="1"/>
</dbReference>